<dbReference type="InterPro" id="IPR034033">
    <property type="entry name" value="Serralysin-like"/>
</dbReference>
<dbReference type="PRINTS" id="PR00313">
    <property type="entry name" value="CABNDNGRPT"/>
</dbReference>
<dbReference type="PROSITE" id="PS00330">
    <property type="entry name" value="HEMOLYSIN_CALCIUM"/>
    <property type="match status" value="3"/>
</dbReference>
<dbReference type="SUPFAM" id="SSF55486">
    <property type="entry name" value="Metalloproteases ('zincins'), catalytic domain"/>
    <property type="match status" value="1"/>
</dbReference>
<reference evidence="6" key="1">
    <citation type="submission" date="2020-08" db="EMBL/GenBank/DDBJ databases">
        <title>Paracoccus amoyensis sp. nov., isolated from the surface seawater at coast of Xiamen, Fujian.</title>
        <authorList>
            <person name="Lyu L."/>
        </authorList>
    </citation>
    <scope>NUCLEOTIDE SEQUENCE</scope>
    <source>
        <strain evidence="6">11-3</strain>
    </source>
</reference>
<dbReference type="Gene3D" id="2.150.10.10">
    <property type="entry name" value="Serralysin-like metalloprotease, C-terminal"/>
    <property type="match status" value="2"/>
</dbReference>
<comment type="subcellular location">
    <subcellularLocation>
        <location evidence="2">Secreted</location>
    </subcellularLocation>
</comment>
<evidence type="ECO:0000313" key="6">
    <source>
        <dbReference type="EMBL" id="MBC9246363.1"/>
    </source>
</evidence>
<organism evidence="6 7">
    <name type="scientific">Paracoccus amoyensis</name>
    <dbReference type="NCBI Taxonomy" id="2760093"/>
    <lineage>
        <taxon>Bacteria</taxon>
        <taxon>Pseudomonadati</taxon>
        <taxon>Pseudomonadota</taxon>
        <taxon>Alphaproteobacteria</taxon>
        <taxon>Rhodobacterales</taxon>
        <taxon>Paracoccaceae</taxon>
        <taxon>Paracoccus</taxon>
    </lineage>
</organism>
<dbReference type="AlphaFoldDB" id="A0A926G8C9"/>
<dbReference type="InterPro" id="IPR050557">
    <property type="entry name" value="RTX_toxin/Mannuronan_C5-epim"/>
</dbReference>
<evidence type="ECO:0000256" key="4">
    <source>
        <dbReference type="ARBA" id="ARBA00022737"/>
    </source>
</evidence>
<dbReference type="GO" id="GO:0005615">
    <property type="term" value="C:extracellular space"/>
    <property type="evidence" value="ECO:0007669"/>
    <property type="project" value="InterPro"/>
</dbReference>
<dbReference type="InterPro" id="IPR024079">
    <property type="entry name" value="MetalloPept_cat_dom_sf"/>
</dbReference>
<dbReference type="CDD" id="cd04277">
    <property type="entry name" value="ZnMc_serralysin_like"/>
    <property type="match status" value="1"/>
</dbReference>
<dbReference type="PANTHER" id="PTHR38340">
    <property type="entry name" value="S-LAYER PROTEIN"/>
    <property type="match status" value="1"/>
</dbReference>
<sequence length="562" mass="60418">MSGIGKSIFHVSNTGSNFIDGIIGGTAWDGAITYSFPRGFHSYGSYPKSWELASERNGFEPFSASARQGAIQILNDASPRGAFSVEGLTNVNVHAGTATNATIRFGYTAMESSTAVYYGYSWLPEVDGFWGSSYAARAGDVWLNPDFNRNLEPGNRAWYITMHEIGHGIGLKHPFDSAPKMADRYDNMSNTVMSYSAYSGAKNSFSNASIDYPQTYMRSDIAALQHMYGADYSTNSGNTVYRWQPGNGNTVIDGVVAISPHENKIFLTIWDGGGTDTYNLARYHSDLRIDLRPGKPSHFGTEQDADLGDGRSAAGMVYNAYLHHNNRDSLIENVIAGTAADRIIGNVVANDLRGQGGEDRLSGLGGNDTLRGGHGDDTLLGGLGNDILFGNQGADLLNGGQGRDEISFLRAKAAVTVDLTEARGTRGEAAGDRYIAVEDIVGSRFHDVLIGDVRANKIVGNGGRDLIDGRGGNDHLSGGAGADVFVFGPGRTHRDIIADFGLGGVDDHIRMAGFGGYETYRQLRNNMTQSEGDVHIGDRDGDLIVIEDTLLATLDRDVFLFA</sequence>
<name>A0A926G8C9_9RHOB</name>
<comment type="caution">
    <text evidence="6">The sequence shown here is derived from an EMBL/GenBank/DDBJ whole genome shotgun (WGS) entry which is preliminary data.</text>
</comment>
<dbReference type="InterPro" id="IPR013858">
    <property type="entry name" value="Peptidase_M10B_C"/>
</dbReference>
<accession>A0A926G8C9</accession>
<dbReference type="InterPro" id="IPR018511">
    <property type="entry name" value="Hemolysin-typ_Ca-bd_CS"/>
</dbReference>
<evidence type="ECO:0000256" key="1">
    <source>
        <dbReference type="ARBA" id="ARBA00001913"/>
    </source>
</evidence>
<dbReference type="EMBL" id="JACOQL010000002">
    <property type="protein sequence ID" value="MBC9246363.1"/>
    <property type="molecule type" value="Genomic_DNA"/>
</dbReference>
<dbReference type="Gene3D" id="3.40.390.10">
    <property type="entry name" value="Collagenase (Catalytic Domain)"/>
    <property type="match status" value="1"/>
</dbReference>
<feature type="domain" description="Peptidase M10 serralysin C-terminal" evidence="5">
    <location>
        <begin position="230"/>
        <end position="389"/>
    </location>
</feature>
<dbReference type="Proteomes" id="UP000608594">
    <property type="component" value="Unassembled WGS sequence"/>
</dbReference>
<dbReference type="GO" id="GO:0008237">
    <property type="term" value="F:metallopeptidase activity"/>
    <property type="evidence" value="ECO:0007669"/>
    <property type="project" value="InterPro"/>
</dbReference>
<dbReference type="SUPFAM" id="SSF51120">
    <property type="entry name" value="beta-Roll"/>
    <property type="match status" value="2"/>
</dbReference>
<keyword evidence="3" id="KW-0964">Secreted</keyword>
<gene>
    <name evidence="6" type="ORF">H4P12_06475</name>
</gene>
<evidence type="ECO:0000313" key="7">
    <source>
        <dbReference type="Proteomes" id="UP000608594"/>
    </source>
</evidence>
<keyword evidence="7" id="KW-1185">Reference proteome</keyword>
<dbReference type="Pfam" id="PF00353">
    <property type="entry name" value="HemolysinCabind"/>
    <property type="match status" value="2"/>
</dbReference>
<proteinExistence type="predicted"/>
<keyword evidence="4" id="KW-0677">Repeat</keyword>
<protein>
    <submittedName>
        <fullName evidence="6">M10 family metallopeptidase C-terminal domain-containing protein</fullName>
    </submittedName>
</protein>
<evidence type="ECO:0000259" key="5">
    <source>
        <dbReference type="Pfam" id="PF08548"/>
    </source>
</evidence>
<evidence type="ECO:0000256" key="3">
    <source>
        <dbReference type="ARBA" id="ARBA00022525"/>
    </source>
</evidence>
<dbReference type="GO" id="GO:0005509">
    <property type="term" value="F:calcium ion binding"/>
    <property type="evidence" value="ECO:0007669"/>
    <property type="project" value="InterPro"/>
</dbReference>
<dbReference type="Pfam" id="PF08548">
    <property type="entry name" value="Peptidase_M10_C"/>
    <property type="match status" value="1"/>
</dbReference>
<dbReference type="RefSeq" id="WP_187792857.1">
    <property type="nucleotide sequence ID" value="NZ_JACOQL010000002.1"/>
</dbReference>
<dbReference type="InterPro" id="IPR001343">
    <property type="entry name" value="Hemolysn_Ca-bd"/>
</dbReference>
<comment type="cofactor">
    <cofactor evidence="1">
        <name>Ca(2+)</name>
        <dbReference type="ChEBI" id="CHEBI:29108"/>
    </cofactor>
</comment>
<evidence type="ECO:0000256" key="2">
    <source>
        <dbReference type="ARBA" id="ARBA00004613"/>
    </source>
</evidence>
<dbReference type="InterPro" id="IPR011049">
    <property type="entry name" value="Serralysin-like_metalloprot_C"/>
</dbReference>
<dbReference type="PANTHER" id="PTHR38340:SF1">
    <property type="entry name" value="S-LAYER PROTEIN"/>
    <property type="match status" value="1"/>
</dbReference>